<dbReference type="EMBL" id="SNRY01001038">
    <property type="protein sequence ID" value="KAA6334073.1"/>
    <property type="molecule type" value="Genomic_DNA"/>
</dbReference>
<organism evidence="1">
    <name type="scientific">termite gut metagenome</name>
    <dbReference type="NCBI Taxonomy" id="433724"/>
    <lineage>
        <taxon>unclassified sequences</taxon>
        <taxon>metagenomes</taxon>
        <taxon>organismal metagenomes</taxon>
    </lineage>
</organism>
<proteinExistence type="predicted"/>
<reference evidence="1" key="1">
    <citation type="submission" date="2019-03" db="EMBL/GenBank/DDBJ databases">
        <title>Single cell metagenomics reveals metabolic interactions within the superorganism composed of flagellate Streblomastix strix and complex community of Bacteroidetes bacteria on its surface.</title>
        <authorList>
            <person name="Treitli S.C."/>
            <person name="Kolisko M."/>
            <person name="Husnik F."/>
            <person name="Keeling P."/>
            <person name="Hampl V."/>
        </authorList>
    </citation>
    <scope>NUCLEOTIDE SEQUENCE</scope>
    <source>
        <strain evidence="1">STM</strain>
    </source>
</reference>
<gene>
    <name evidence="1" type="ORF">EZS27_017588</name>
</gene>
<comment type="caution">
    <text evidence="1">The sequence shown here is derived from an EMBL/GenBank/DDBJ whole genome shotgun (WGS) entry which is preliminary data.</text>
</comment>
<dbReference type="AlphaFoldDB" id="A0A5J4RLV7"/>
<sequence>MQKLCLQSGTFIIHFLLFYLEPEFDENSVL</sequence>
<accession>A0A5J4RLV7</accession>
<protein>
    <submittedName>
        <fullName evidence="1">Uncharacterized protein</fullName>
    </submittedName>
</protein>
<name>A0A5J4RLV7_9ZZZZ</name>
<evidence type="ECO:0000313" key="1">
    <source>
        <dbReference type="EMBL" id="KAA6334073.1"/>
    </source>
</evidence>